<evidence type="ECO:0000256" key="8">
    <source>
        <dbReference type="ARBA" id="ARBA00022741"/>
    </source>
</evidence>
<evidence type="ECO:0000256" key="14">
    <source>
        <dbReference type="ARBA" id="ARBA00023267"/>
    </source>
</evidence>
<dbReference type="InterPro" id="IPR005481">
    <property type="entry name" value="BC-like_N"/>
</dbReference>
<feature type="domain" description="Biotin carboxylation" evidence="19">
    <location>
        <begin position="1"/>
        <end position="446"/>
    </location>
</feature>
<evidence type="ECO:0000256" key="16">
    <source>
        <dbReference type="PROSITE-ProRule" id="PRU00409"/>
    </source>
</evidence>
<dbReference type="AlphaFoldDB" id="A0A2M7E7J1"/>
<dbReference type="SUPFAM" id="SSF51246">
    <property type="entry name" value="Rudiment single hybrid motif"/>
    <property type="match status" value="1"/>
</dbReference>
<evidence type="ECO:0000313" key="20">
    <source>
        <dbReference type="EMBL" id="PIV63699.1"/>
    </source>
</evidence>
<dbReference type="EC" id="6.3.4.14" evidence="4 17"/>
<dbReference type="Gene3D" id="3.30.470.20">
    <property type="entry name" value="ATP-grasp fold, B domain"/>
    <property type="match status" value="1"/>
</dbReference>
<keyword evidence="10 16" id="KW-0067">ATP-binding</keyword>
<dbReference type="InterPro" id="IPR016185">
    <property type="entry name" value="PreATP-grasp_dom_sf"/>
</dbReference>
<protein>
    <recommendedName>
        <fullName evidence="4 17">Biotin carboxylase</fullName>
        <ecNumber evidence="4 17">6.3.4.14</ecNumber>
    </recommendedName>
    <alternativeName>
        <fullName evidence="17">Acetyl-coenzyme A carboxylase biotin carboxylase subunit A</fullName>
    </alternativeName>
</protein>
<keyword evidence="11" id="KW-0460">Magnesium</keyword>
<dbReference type="SUPFAM" id="SSF52440">
    <property type="entry name" value="PreATP-grasp domain"/>
    <property type="match status" value="1"/>
</dbReference>
<dbReference type="InterPro" id="IPR011764">
    <property type="entry name" value="Biotin_carboxylation_dom"/>
</dbReference>
<comment type="caution">
    <text evidence="20">The sequence shown here is derived from an EMBL/GenBank/DDBJ whole genome shotgun (WGS) entry which is preliminary data.</text>
</comment>
<reference evidence="21" key="1">
    <citation type="submission" date="2017-09" db="EMBL/GenBank/DDBJ databases">
        <title>Depth-based differentiation of microbial function through sediment-hosted aquifers and enrichment of novel symbionts in the deep terrestrial subsurface.</title>
        <authorList>
            <person name="Probst A.J."/>
            <person name="Ladd B."/>
            <person name="Jarett J.K."/>
            <person name="Geller-Mcgrath D.E."/>
            <person name="Sieber C.M.K."/>
            <person name="Emerson J.B."/>
            <person name="Anantharaman K."/>
            <person name="Thomas B.C."/>
            <person name="Malmstrom R."/>
            <person name="Stieglmeier M."/>
            <person name="Klingl A."/>
            <person name="Woyke T."/>
            <person name="Ryan C.M."/>
            <person name="Banfield J.F."/>
        </authorList>
    </citation>
    <scope>NUCLEOTIDE SEQUENCE [LARGE SCALE GENOMIC DNA]</scope>
</reference>
<dbReference type="GO" id="GO:0046872">
    <property type="term" value="F:metal ion binding"/>
    <property type="evidence" value="ECO:0007669"/>
    <property type="project" value="UniProtKB-KW"/>
</dbReference>
<dbReference type="InterPro" id="IPR004549">
    <property type="entry name" value="Acetyl_CoA_COase_biotin_COase"/>
</dbReference>
<keyword evidence="13 17" id="KW-0275">Fatty acid biosynthesis</keyword>
<evidence type="ECO:0000256" key="4">
    <source>
        <dbReference type="ARBA" id="ARBA00013263"/>
    </source>
</evidence>
<comment type="function">
    <text evidence="1 17">This protein is a component of the acetyl coenzyme A carboxylase complex; first, biotin carboxylase catalyzes the carboxylation of the carrier protein and then the transcarboxylase transfers the carboxyl group to form malonyl-CoA.</text>
</comment>
<dbReference type="GO" id="GO:0004075">
    <property type="term" value="F:biotin carboxylase activity"/>
    <property type="evidence" value="ECO:0007669"/>
    <property type="project" value="UniProtKB-EC"/>
</dbReference>
<evidence type="ECO:0000256" key="6">
    <source>
        <dbReference type="ARBA" id="ARBA00022598"/>
    </source>
</evidence>
<dbReference type="FunFam" id="3.30.1490.20:FF:000018">
    <property type="entry name" value="Biotin carboxylase"/>
    <property type="match status" value="1"/>
</dbReference>
<dbReference type="InterPro" id="IPR013815">
    <property type="entry name" value="ATP_grasp_subdomain_1"/>
</dbReference>
<sequence length="450" mass="50757">MFNKILIANRGEIALRIIRACRELGIRTVIAHSSADRDSLPVQYADERICIGPGESIESYLNIPHILSAVEATDADAVHPGYGFLAESLPFVEVCETSHIAFVGPSSENIQLMGDKSLARETVKKNRVPVLPGSDGLLKNPEEAKKIAKKIKYPVIVKASGGGGGRGMKVVRTEDEMESAYLACQEEARLAFDNPNLYLEKFLERPRHIEVQILGDNFGNYLCLWERDCSLQRRHQKLIEESPAPLISQRFRRKLAKLAIRVAKAVNYTSVGTIEFLVDSNFSPYFIEMNTRIQVEHPITELVTNTDIIREQIRIAEGERLSLRQKDISLSGVAMECRINAEDTENNFLPSPGKITRYIAPGGPGIRLDTHIHQGYQVPAYYDSLLAKLISYGRNRREAIFRMQRALGEMKIEGIKTTIPFYKKIFSNPLYLQGKYYVGFIETILENNKK</sequence>
<dbReference type="InterPro" id="IPR011761">
    <property type="entry name" value="ATP-grasp"/>
</dbReference>
<dbReference type="PROSITE" id="PS00867">
    <property type="entry name" value="CPSASE_2"/>
    <property type="match status" value="1"/>
</dbReference>
<dbReference type="Gene3D" id="3.30.1490.20">
    <property type="entry name" value="ATP-grasp fold, A domain"/>
    <property type="match status" value="1"/>
</dbReference>
<dbReference type="NCBIfam" id="TIGR00514">
    <property type="entry name" value="accC"/>
    <property type="match status" value="1"/>
</dbReference>
<evidence type="ECO:0000313" key="21">
    <source>
        <dbReference type="Proteomes" id="UP000228886"/>
    </source>
</evidence>
<dbReference type="InterPro" id="IPR051602">
    <property type="entry name" value="ACC_Biotin_Carboxylase"/>
</dbReference>
<evidence type="ECO:0000256" key="12">
    <source>
        <dbReference type="ARBA" id="ARBA00023098"/>
    </source>
</evidence>
<keyword evidence="9 17" id="KW-0276">Fatty acid metabolism</keyword>
<evidence type="ECO:0000256" key="13">
    <source>
        <dbReference type="ARBA" id="ARBA00023160"/>
    </source>
</evidence>
<evidence type="ECO:0000256" key="3">
    <source>
        <dbReference type="ARBA" id="ARBA00011750"/>
    </source>
</evidence>
<dbReference type="EMBL" id="PETL01000290">
    <property type="protein sequence ID" value="PIV63699.1"/>
    <property type="molecule type" value="Genomic_DNA"/>
</dbReference>
<evidence type="ECO:0000256" key="17">
    <source>
        <dbReference type="RuleBase" id="RU365063"/>
    </source>
</evidence>
<dbReference type="InterPro" id="IPR005482">
    <property type="entry name" value="Biotin_COase_C"/>
</dbReference>
<evidence type="ECO:0000256" key="9">
    <source>
        <dbReference type="ARBA" id="ARBA00022832"/>
    </source>
</evidence>
<dbReference type="PROSITE" id="PS50979">
    <property type="entry name" value="BC"/>
    <property type="match status" value="1"/>
</dbReference>
<evidence type="ECO:0000256" key="15">
    <source>
        <dbReference type="ARBA" id="ARBA00048600"/>
    </source>
</evidence>
<dbReference type="GO" id="GO:2001295">
    <property type="term" value="P:malonyl-CoA biosynthetic process"/>
    <property type="evidence" value="ECO:0007669"/>
    <property type="project" value="UniProtKB-UniPathway"/>
</dbReference>
<evidence type="ECO:0000256" key="10">
    <source>
        <dbReference type="ARBA" id="ARBA00022840"/>
    </source>
</evidence>
<evidence type="ECO:0000256" key="7">
    <source>
        <dbReference type="ARBA" id="ARBA00022723"/>
    </source>
</evidence>
<dbReference type="Pfam" id="PF02785">
    <property type="entry name" value="Biotin_carb_C"/>
    <property type="match status" value="1"/>
</dbReference>
<comment type="catalytic activity">
    <reaction evidence="15 17">
        <text>N(6)-biotinyl-L-lysyl-[protein] + hydrogencarbonate + ATP = N(6)-carboxybiotinyl-L-lysyl-[protein] + ADP + phosphate + H(+)</text>
        <dbReference type="Rhea" id="RHEA:13501"/>
        <dbReference type="Rhea" id="RHEA-COMP:10505"/>
        <dbReference type="Rhea" id="RHEA-COMP:10506"/>
        <dbReference type="ChEBI" id="CHEBI:15378"/>
        <dbReference type="ChEBI" id="CHEBI:17544"/>
        <dbReference type="ChEBI" id="CHEBI:30616"/>
        <dbReference type="ChEBI" id="CHEBI:43474"/>
        <dbReference type="ChEBI" id="CHEBI:83144"/>
        <dbReference type="ChEBI" id="CHEBI:83145"/>
        <dbReference type="ChEBI" id="CHEBI:456216"/>
        <dbReference type="EC" id="6.3.4.14"/>
    </reaction>
</comment>
<evidence type="ECO:0000259" key="18">
    <source>
        <dbReference type="PROSITE" id="PS50975"/>
    </source>
</evidence>
<comment type="subunit">
    <text evidence="3 17">Acetyl-CoA carboxylase is a heterohexamer of biotin carboxyl carrier protein, biotin carboxylase and the two subunits of carboxyl transferase in a 2:2 complex.</text>
</comment>
<dbReference type="InterPro" id="IPR005479">
    <property type="entry name" value="CPAse_ATP-bd"/>
</dbReference>
<dbReference type="SUPFAM" id="SSF56059">
    <property type="entry name" value="Glutathione synthetase ATP-binding domain-like"/>
    <property type="match status" value="1"/>
</dbReference>
<name>A0A2M7E7J1_9BACT</name>
<dbReference type="PROSITE" id="PS00866">
    <property type="entry name" value="CPSASE_1"/>
    <property type="match status" value="1"/>
</dbReference>
<dbReference type="UniPathway" id="UPA00655">
    <property type="reaction ID" value="UER00711"/>
</dbReference>
<keyword evidence="6 17" id="KW-0436">Ligase</keyword>
<keyword evidence="14 17" id="KW-0092">Biotin</keyword>
<dbReference type="PROSITE" id="PS50975">
    <property type="entry name" value="ATP_GRASP"/>
    <property type="match status" value="1"/>
</dbReference>
<dbReference type="Pfam" id="PF00289">
    <property type="entry name" value="Biotin_carb_N"/>
    <property type="match status" value="1"/>
</dbReference>
<dbReference type="FunFam" id="3.40.50.20:FF:000010">
    <property type="entry name" value="Propionyl-CoA carboxylase subunit alpha"/>
    <property type="match status" value="1"/>
</dbReference>
<evidence type="ECO:0000256" key="1">
    <source>
        <dbReference type="ARBA" id="ARBA00003761"/>
    </source>
</evidence>
<keyword evidence="12 17" id="KW-0443">Lipid metabolism</keyword>
<dbReference type="InterPro" id="IPR011054">
    <property type="entry name" value="Rudment_hybrid_motif"/>
</dbReference>
<comment type="pathway">
    <text evidence="2 17">Lipid metabolism; malonyl-CoA biosynthesis; malonyl-CoA from acetyl-CoA: step 1/1.</text>
</comment>
<proteinExistence type="predicted"/>
<keyword evidence="7" id="KW-0479">Metal-binding</keyword>
<evidence type="ECO:0000256" key="11">
    <source>
        <dbReference type="ARBA" id="ARBA00022842"/>
    </source>
</evidence>
<dbReference type="PANTHER" id="PTHR48095">
    <property type="entry name" value="PYRUVATE CARBOXYLASE SUBUNIT A"/>
    <property type="match status" value="1"/>
</dbReference>
<accession>A0A2M7E7J1</accession>
<keyword evidence="8 16" id="KW-0547">Nucleotide-binding</keyword>
<evidence type="ECO:0000259" key="19">
    <source>
        <dbReference type="PROSITE" id="PS50979"/>
    </source>
</evidence>
<dbReference type="Pfam" id="PF02786">
    <property type="entry name" value="CPSase_L_D2"/>
    <property type="match status" value="1"/>
</dbReference>
<organism evidence="20 21">
    <name type="scientific">bacterium (Candidatus Ratteibacteria) CG01_land_8_20_14_3_00_40_19</name>
    <dbReference type="NCBI Taxonomy" id="2014290"/>
    <lineage>
        <taxon>Bacteria</taxon>
        <taxon>Candidatus Ratteibacteria</taxon>
    </lineage>
</organism>
<evidence type="ECO:0000256" key="2">
    <source>
        <dbReference type="ARBA" id="ARBA00004956"/>
    </source>
</evidence>
<dbReference type="Gene3D" id="3.40.50.20">
    <property type="match status" value="1"/>
</dbReference>
<evidence type="ECO:0000256" key="5">
    <source>
        <dbReference type="ARBA" id="ARBA00022516"/>
    </source>
</evidence>
<gene>
    <name evidence="20" type="primary">accC</name>
    <name evidence="20" type="ORF">COS11_06060</name>
</gene>
<dbReference type="GO" id="GO:0006633">
    <property type="term" value="P:fatty acid biosynthetic process"/>
    <property type="evidence" value="ECO:0007669"/>
    <property type="project" value="UniProtKB-KW"/>
</dbReference>
<feature type="domain" description="ATP-grasp" evidence="18">
    <location>
        <begin position="120"/>
        <end position="317"/>
    </location>
</feature>
<dbReference type="SMART" id="SM00878">
    <property type="entry name" value="Biotin_carb_C"/>
    <property type="match status" value="1"/>
</dbReference>
<dbReference type="GO" id="GO:0005524">
    <property type="term" value="F:ATP binding"/>
    <property type="evidence" value="ECO:0007669"/>
    <property type="project" value="UniProtKB-UniRule"/>
</dbReference>
<dbReference type="NCBIfam" id="NF006367">
    <property type="entry name" value="PRK08591.1"/>
    <property type="match status" value="1"/>
</dbReference>
<dbReference type="PANTHER" id="PTHR48095:SF2">
    <property type="entry name" value="BIOTIN CARBOXYLASE, CHLOROPLASTIC"/>
    <property type="match status" value="1"/>
</dbReference>
<keyword evidence="5 17" id="KW-0444">Lipid biosynthesis</keyword>
<dbReference type="Proteomes" id="UP000228886">
    <property type="component" value="Unassembled WGS sequence"/>
</dbReference>